<keyword evidence="1" id="KW-0812">Transmembrane</keyword>
<accession>A0ABQ1LKC3</accession>
<evidence type="ECO:0000313" key="2">
    <source>
        <dbReference type="EMBL" id="GGC25818.1"/>
    </source>
</evidence>
<feature type="transmembrane region" description="Helical" evidence="1">
    <location>
        <begin position="188"/>
        <end position="205"/>
    </location>
</feature>
<feature type="transmembrane region" description="Helical" evidence="1">
    <location>
        <begin position="57"/>
        <end position="79"/>
    </location>
</feature>
<feature type="transmembrane region" description="Helical" evidence="1">
    <location>
        <begin position="91"/>
        <end position="116"/>
    </location>
</feature>
<feature type="transmembrane region" description="Helical" evidence="1">
    <location>
        <begin position="122"/>
        <end position="143"/>
    </location>
</feature>
<evidence type="ECO:0008006" key="4">
    <source>
        <dbReference type="Google" id="ProtNLM"/>
    </source>
</evidence>
<dbReference type="EMBL" id="BMFD01000001">
    <property type="protein sequence ID" value="GGC25818.1"/>
    <property type="molecule type" value="Genomic_DNA"/>
</dbReference>
<keyword evidence="3" id="KW-1185">Reference proteome</keyword>
<feature type="transmembrane region" description="Helical" evidence="1">
    <location>
        <begin position="155"/>
        <end position="176"/>
    </location>
</feature>
<protein>
    <recommendedName>
        <fullName evidence="4">Membrane protein (DUF2306)</fullName>
    </recommendedName>
</protein>
<dbReference type="Proteomes" id="UP000635885">
    <property type="component" value="Unassembled WGS sequence"/>
</dbReference>
<organism evidence="2 3">
    <name type="scientific">Belliella aquatica</name>
    <dbReference type="NCBI Taxonomy" id="1323734"/>
    <lineage>
        <taxon>Bacteria</taxon>
        <taxon>Pseudomonadati</taxon>
        <taxon>Bacteroidota</taxon>
        <taxon>Cytophagia</taxon>
        <taxon>Cytophagales</taxon>
        <taxon>Cyclobacteriaceae</taxon>
        <taxon>Belliella</taxon>
    </lineage>
</organism>
<sequence>MSNYSSIAPSRSKVLLSWLAVVFLTFFAGKFILNDALPYFGFEEVVFGRFWMMKWPLIGHITGGLIALTLGPFQFWSAFRNKYLYIHRWMGVGYILGILIAVISSIALSLTTGLAIHWTWSLALLGLAAAWFSTTAMAFRFILLRRIQLHKEWMIRSYVVTFAFVLFRWLTSQPFYNELGSFQETGPTAIWISWVIPLFITEIIIQWNKK</sequence>
<dbReference type="Pfam" id="PF10067">
    <property type="entry name" value="DUF2306"/>
    <property type="match status" value="1"/>
</dbReference>
<gene>
    <name evidence="2" type="ORF">GCM10010993_01120</name>
</gene>
<name>A0ABQ1LKC3_9BACT</name>
<reference evidence="3" key="1">
    <citation type="journal article" date="2019" name="Int. J. Syst. Evol. Microbiol.">
        <title>The Global Catalogue of Microorganisms (GCM) 10K type strain sequencing project: providing services to taxonomists for standard genome sequencing and annotation.</title>
        <authorList>
            <consortium name="The Broad Institute Genomics Platform"/>
            <consortium name="The Broad Institute Genome Sequencing Center for Infectious Disease"/>
            <person name="Wu L."/>
            <person name="Ma J."/>
        </authorList>
    </citation>
    <scope>NUCLEOTIDE SEQUENCE [LARGE SCALE GENOMIC DNA]</scope>
    <source>
        <strain evidence="3">CGMCC 1.12479</strain>
    </source>
</reference>
<dbReference type="RefSeq" id="WP_188438542.1">
    <property type="nucleotide sequence ID" value="NZ_BMFD01000001.1"/>
</dbReference>
<keyword evidence="1" id="KW-1133">Transmembrane helix</keyword>
<dbReference type="InterPro" id="IPR018750">
    <property type="entry name" value="DUF2306_membrane"/>
</dbReference>
<keyword evidence="1" id="KW-0472">Membrane</keyword>
<evidence type="ECO:0000256" key="1">
    <source>
        <dbReference type="SAM" id="Phobius"/>
    </source>
</evidence>
<comment type="caution">
    <text evidence="2">The sequence shown here is derived from an EMBL/GenBank/DDBJ whole genome shotgun (WGS) entry which is preliminary data.</text>
</comment>
<proteinExistence type="predicted"/>
<evidence type="ECO:0000313" key="3">
    <source>
        <dbReference type="Proteomes" id="UP000635885"/>
    </source>
</evidence>